<accession>A0A6V7HK23</accession>
<protein>
    <submittedName>
        <fullName evidence="1">Uncharacterized protein</fullName>
    </submittedName>
</protein>
<keyword evidence="2" id="KW-1185">Reference proteome</keyword>
<name>A0A6V7HK23_9HYME</name>
<dbReference type="AlphaFoldDB" id="A0A6V7HK23"/>
<organism evidence="1 2">
    <name type="scientific">Heterotrigona itama</name>
    <dbReference type="NCBI Taxonomy" id="395501"/>
    <lineage>
        <taxon>Eukaryota</taxon>
        <taxon>Metazoa</taxon>
        <taxon>Ecdysozoa</taxon>
        <taxon>Arthropoda</taxon>
        <taxon>Hexapoda</taxon>
        <taxon>Insecta</taxon>
        <taxon>Pterygota</taxon>
        <taxon>Neoptera</taxon>
        <taxon>Endopterygota</taxon>
        <taxon>Hymenoptera</taxon>
        <taxon>Apocrita</taxon>
        <taxon>Aculeata</taxon>
        <taxon>Apoidea</taxon>
        <taxon>Anthophila</taxon>
        <taxon>Apidae</taxon>
        <taxon>Heterotrigona</taxon>
    </lineage>
</organism>
<sequence>MESLSDNLYIIIDLEHARRRRSGINGHRKEDPPPGICAVRKLDEEMLIAAVHATIWWHKEPPTRQQSRRGSRLVAANLRRCDSTRQAIVSRLGLLMDARDPEEEDQNLMSAQEVSPKCDDRKGTLPQMLGEGGLPSNVDTFGQISCV</sequence>
<evidence type="ECO:0000313" key="2">
    <source>
        <dbReference type="Proteomes" id="UP000752696"/>
    </source>
</evidence>
<dbReference type="Proteomes" id="UP000752696">
    <property type="component" value="Unassembled WGS sequence"/>
</dbReference>
<proteinExistence type="predicted"/>
<reference evidence="1" key="1">
    <citation type="submission" date="2020-07" db="EMBL/GenBank/DDBJ databases">
        <authorList>
            <person name="Nazaruddin N."/>
        </authorList>
    </citation>
    <scope>NUCLEOTIDE SEQUENCE</scope>
</reference>
<comment type="caution">
    <text evidence="1">The sequence shown here is derived from an EMBL/GenBank/DDBJ whole genome shotgun (WGS) entry which is preliminary data.</text>
</comment>
<evidence type="ECO:0000313" key="1">
    <source>
        <dbReference type="EMBL" id="CAD1481298.1"/>
    </source>
</evidence>
<gene>
    <name evidence="1" type="ORF">MHI_LOCUS999804</name>
</gene>
<dbReference type="EMBL" id="CAJDYZ010013725">
    <property type="protein sequence ID" value="CAD1481298.1"/>
    <property type="molecule type" value="Genomic_DNA"/>
</dbReference>